<dbReference type="Proteomes" id="UP000481872">
    <property type="component" value="Unassembled WGS sequence"/>
</dbReference>
<dbReference type="InterPro" id="IPR004027">
    <property type="entry name" value="SEC_C_motif"/>
</dbReference>
<gene>
    <name evidence="1" type="ORF">G3M99_05540</name>
</gene>
<dbReference type="EMBL" id="JAAGPU010000007">
    <property type="protein sequence ID" value="NEU04335.1"/>
    <property type="molecule type" value="Genomic_DNA"/>
</dbReference>
<keyword evidence="2" id="KW-1185">Reference proteome</keyword>
<dbReference type="Pfam" id="PF02810">
    <property type="entry name" value="SEC-C"/>
    <property type="match status" value="1"/>
</dbReference>
<accession>A0A6M0H0Q3</accession>
<reference evidence="1 2" key="1">
    <citation type="submission" date="2020-02" db="EMBL/GenBank/DDBJ databases">
        <title>Genome assembly of a novel Clostridium senegalense strain.</title>
        <authorList>
            <person name="Gupta T.B."/>
            <person name="Jauregui R."/>
            <person name="Maclean P."/>
            <person name="Nawarathana A."/>
            <person name="Brightwell G."/>
        </authorList>
    </citation>
    <scope>NUCLEOTIDE SEQUENCE [LARGE SCALE GENOMIC DNA]</scope>
    <source>
        <strain evidence="1 2">AGRFS4</strain>
    </source>
</reference>
<dbReference type="NCBIfam" id="NF004088">
    <property type="entry name" value="PRK05590.1"/>
    <property type="match status" value="1"/>
</dbReference>
<dbReference type="Gene3D" id="3.10.450.50">
    <property type="match status" value="1"/>
</dbReference>
<sequence>MSLYNEWTNYVVDFVKSKGEPEFWKEYARVETTIYSKALTNLNGEIKGKINELAEEYGVTDVQFMGFLDGINESIEKELDLESMDANAEIDMKIDFEKLYFNMLESKADYLYKLPQWNAIFSEEKRKEITKEWRASKVIVKETKVGRNDPCICGSGKKYKKCCGK</sequence>
<dbReference type="SUPFAM" id="SSF103642">
    <property type="entry name" value="Sec-C motif"/>
    <property type="match status" value="1"/>
</dbReference>
<organism evidence="1 2">
    <name type="scientific">Clostridium senegalense</name>
    <dbReference type="NCBI Taxonomy" id="1465809"/>
    <lineage>
        <taxon>Bacteria</taxon>
        <taxon>Bacillati</taxon>
        <taxon>Bacillota</taxon>
        <taxon>Clostridia</taxon>
        <taxon>Eubacteriales</taxon>
        <taxon>Clostridiaceae</taxon>
        <taxon>Clostridium</taxon>
    </lineage>
</organism>
<dbReference type="PANTHER" id="PTHR33747">
    <property type="entry name" value="UPF0225 PROTEIN SCO1677"/>
    <property type="match status" value="1"/>
</dbReference>
<evidence type="ECO:0000313" key="2">
    <source>
        <dbReference type="Proteomes" id="UP000481872"/>
    </source>
</evidence>
<protein>
    <recommendedName>
        <fullName evidence="3">SEC-C domain-containing protein</fullName>
    </recommendedName>
</protein>
<dbReference type="RefSeq" id="WP_010298161.1">
    <property type="nucleotide sequence ID" value="NZ_CABKRL010000005.1"/>
</dbReference>
<evidence type="ECO:0000313" key="1">
    <source>
        <dbReference type="EMBL" id="NEU04335.1"/>
    </source>
</evidence>
<dbReference type="PANTHER" id="PTHR33747:SF1">
    <property type="entry name" value="ADENYLATE CYCLASE-ASSOCIATED CAP C-TERMINAL DOMAIN-CONTAINING PROTEIN"/>
    <property type="match status" value="1"/>
</dbReference>
<dbReference type="AlphaFoldDB" id="A0A6M0H0Q3"/>
<comment type="caution">
    <text evidence="1">The sequence shown here is derived from an EMBL/GenBank/DDBJ whole genome shotgun (WGS) entry which is preliminary data.</text>
</comment>
<evidence type="ECO:0008006" key="3">
    <source>
        <dbReference type="Google" id="ProtNLM"/>
    </source>
</evidence>
<name>A0A6M0H0Q3_9CLOT</name>
<proteinExistence type="predicted"/>